<evidence type="ECO:0000313" key="1">
    <source>
        <dbReference type="EMBL" id="SIS76860.1"/>
    </source>
</evidence>
<name>A0A1N7LSP7_9GAMM</name>
<evidence type="ECO:0000313" key="2">
    <source>
        <dbReference type="Proteomes" id="UP000185639"/>
    </source>
</evidence>
<dbReference type="Proteomes" id="UP000185639">
    <property type="component" value="Unassembled WGS sequence"/>
</dbReference>
<accession>A0A1N7LSP7</accession>
<sequence>MTRVGVGSDYLKSVLLCMLASFLASCSGDDHLRGQVSLSDDGKTYFAVLKDNGKNCHPIKLDGEIWAYGLGEVAEVPPGVHTIQACIEIEFDIPAGMVFEFDYWGP</sequence>
<protein>
    <submittedName>
        <fullName evidence="1">Uncharacterized protein</fullName>
    </submittedName>
</protein>
<dbReference type="AlphaFoldDB" id="A0A1N7LSP7"/>
<gene>
    <name evidence="1" type="ORF">SAMN05421686_104197</name>
</gene>
<dbReference type="EMBL" id="FTOH01000004">
    <property type="protein sequence ID" value="SIS76860.1"/>
    <property type="molecule type" value="Genomic_DNA"/>
</dbReference>
<dbReference type="PROSITE" id="PS51257">
    <property type="entry name" value="PROKAR_LIPOPROTEIN"/>
    <property type="match status" value="1"/>
</dbReference>
<dbReference type="STRING" id="484498.SAMN05421686_104197"/>
<organism evidence="1 2">
    <name type="scientific">Thalassolituus maritimus</name>
    <dbReference type="NCBI Taxonomy" id="484498"/>
    <lineage>
        <taxon>Bacteria</taxon>
        <taxon>Pseudomonadati</taxon>
        <taxon>Pseudomonadota</taxon>
        <taxon>Gammaproteobacteria</taxon>
        <taxon>Oceanospirillales</taxon>
        <taxon>Oceanospirillaceae</taxon>
        <taxon>Thalassolituus</taxon>
    </lineage>
</organism>
<keyword evidence="2" id="KW-1185">Reference proteome</keyword>
<proteinExistence type="predicted"/>
<reference evidence="2" key="1">
    <citation type="submission" date="2017-01" db="EMBL/GenBank/DDBJ databases">
        <authorList>
            <person name="Varghese N."/>
            <person name="Submissions S."/>
        </authorList>
    </citation>
    <scope>NUCLEOTIDE SEQUENCE [LARGE SCALE GENOMIC DNA]</scope>
    <source>
        <strain evidence="2">DSM 24913</strain>
    </source>
</reference>